<dbReference type="EMBL" id="JAHHUM010001820">
    <property type="protein sequence ID" value="KAK5608356.1"/>
    <property type="molecule type" value="Genomic_DNA"/>
</dbReference>
<feature type="compositionally biased region" description="Polar residues" evidence="1">
    <location>
        <begin position="146"/>
        <end position="155"/>
    </location>
</feature>
<feature type="region of interest" description="Disordered" evidence="1">
    <location>
        <begin position="146"/>
        <end position="180"/>
    </location>
</feature>
<dbReference type="Proteomes" id="UP001311232">
    <property type="component" value="Unassembled WGS sequence"/>
</dbReference>
<accession>A0AAV9RHD9</accession>
<name>A0AAV9RHD9_9TELE</name>
<proteinExistence type="predicted"/>
<organism evidence="2 3">
    <name type="scientific">Crenichthys baileyi</name>
    <name type="common">White River springfish</name>
    <dbReference type="NCBI Taxonomy" id="28760"/>
    <lineage>
        <taxon>Eukaryota</taxon>
        <taxon>Metazoa</taxon>
        <taxon>Chordata</taxon>
        <taxon>Craniata</taxon>
        <taxon>Vertebrata</taxon>
        <taxon>Euteleostomi</taxon>
        <taxon>Actinopterygii</taxon>
        <taxon>Neopterygii</taxon>
        <taxon>Teleostei</taxon>
        <taxon>Neoteleostei</taxon>
        <taxon>Acanthomorphata</taxon>
        <taxon>Ovalentaria</taxon>
        <taxon>Atherinomorphae</taxon>
        <taxon>Cyprinodontiformes</taxon>
        <taxon>Goodeidae</taxon>
        <taxon>Crenichthys</taxon>
    </lineage>
</organism>
<comment type="caution">
    <text evidence="2">The sequence shown here is derived from an EMBL/GenBank/DDBJ whole genome shotgun (WGS) entry which is preliminary data.</text>
</comment>
<feature type="region of interest" description="Disordered" evidence="1">
    <location>
        <begin position="39"/>
        <end position="91"/>
    </location>
</feature>
<protein>
    <submittedName>
        <fullName evidence="2">Uncharacterized protein</fullName>
    </submittedName>
</protein>
<sequence length="180" mass="20061">MEPDSVPGELDSLQGGLSLLDPLVDRILGDSVSQQQGWLRVYGKENSPRGRRGGNTSSGGQRGGGWYRDKPRVTGPDLSSKVRNRSSRTSWRFDPETGLWLSSHDRISKNRPSLSQCVPELQDPVSTDSKVHETKHLRTHLLKVVQSRSPRTTLNPEPPHLGQKRTPELTEVQGRLALTR</sequence>
<evidence type="ECO:0000256" key="1">
    <source>
        <dbReference type="SAM" id="MobiDB-lite"/>
    </source>
</evidence>
<evidence type="ECO:0000313" key="3">
    <source>
        <dbReference type="Proteomes" id="UP001311232"/>
    </source>
</evidence>
<feature type="compositionally biased region" description="Gly residues" evidence="1">
    <location>
        <begin position="56"/>
        <end position="66"/>
    </location>
</feature>
<dbReference type="AlphaFoldDB" id="A0AAV9RHD9"/>
<gene>
    <name evidence="2" type="ORF">CRENBAI_026877</name>
</gene>
<evidence type="ECO:0000313" key="2">
    <source>
        <dbReference type="EMBL" id="KAK5608356.1"/>
    </source>
</evidence>
<keyword evidence="3" id="KW-1185">Reference proteome</keyword>
<reference evidence="2 3" key="1">
    <citation type="submission" date="2021-06" db="EMBL/GenBank/DDBJ databases">
        <authorList>
            <person name="Palmer J.M."/>
        </authorList>
    </citation>
    <scope>NUCLEOTIDE SEQUENCE [LARGE SCALE GENOMIC DNA]</scope>
    <source>
        <strain evidence="2 3">MEX-2019</strain>
        <tissue evidence="2">Muscle</tissue>
    </source>
</reference>